<evidence type="ECO:0000313" key="6">
    <source>
        <dbReference type="Proteomes" id="UP000585721"/>
    </source>
</evidence>
<dbReference type="SMART" id="SM00342">
    <property type="entry name" value="HTH_ARAC"/>
    <property type="match status" value="1"/>
</dbReference>
<dbReference type="PANTHER" id="PTHR47894">
    <property type="entry name" value="HTH-TYPE TRANSCRIPTIONAL REGULATOR GADX"/>
    <property type="match status" value="1"/>
</dbReference>
<evidence type="ECO:0000313" key="5">
    <source>
        <dbReference type="EMBL" id="MBB6056118.1"/>
    </source>
</evidence>
<gene>
    <name evidence="5" type="ORF">HNR75_002048</name>
</gene>
<dbReference type="Pfam" id="PF12833">
    <property type="entry name" value="HTH_18"/>
    <property type="match status" value="1"/>
</dbReference>
<dbReference type="SUPFAM" id="SSF46689">
    <property type="entry name" value="Homeodomain-like"/>
    <property type="match status" value="1"/>
</dbReference>
<dbReference type="EMBL" id="JACHGR010000006">
    <property type="protein sequence ID" value="MBB6056118.1"/>
    <property type="molecule type" value="Genomic_DNA"/>
</dbReference>
<evidence type="ECO:0000259" key="4">
    <source>
        <dbReference type="PROSITE" id="PS01124"/>
    </source>
</evidence>
<organism evidence="5 6">
    <name type="scientific">Tolumonas osonensis</name>
    <dbReference type="NCBI Taxonomy" id="675874"/>
    <lineage>
        <taxon>Bacteria</taxon>
        <taxon>Pseudomonadati</taxon>
        <taxon>Pseudomonadota</taxon>
        <taxon>Gammaproteobacteria</taxon>
        <taxon>Aeromonadales</taxon>
        <taxon>Aeromonadaceae</taxon>
        <taxon>Tolumonas</taxon>
    </lineage>
</organism>
<reference evidence="5 6" key="1">
    <citation type="submission" date="2020-08" db="EMBL/GenBank/DDBJ databases">
        <title>Genomic Encyclopedia of Type Strains, Phase IV (KMG-IV): sequencing the most valuable type-strain genomes for metagenomic binning, comparative biology and taxonomic classification.</title>
        <authorList>
            <person name="Goeker M."/>
        </authorList>
    </citation>
    <scope>NUCLEOTIDE SEQUENCE [LARGE SCALE GENOMIC DNA]</scope>
    <source>
        <strain evidence="5 6">DSM 22975</strain>
    </source>
</reference>
<keyword evidence="3" id="KW-0804">Transcription</keyword>
<keyword evidence="1" id="KW-0805">Transcription regulation</keyword>
<dbReference type="AlphaFoldDB" id="A0A841GAN2"/>
<dbReference type="GO" id="GO:0003700">
    <property type="term" value="F:DNA-binding transcription factor activity"/>
    <property type="evidence" value="ECO:0007669"/>
    <property type="project" value="InterPro"/>
</dbReference>
<dbReference type="GO" id="GO:0000976">
    <property type="term" value="F:transcription cis-regulatory region binding"/>
    <property type="evidence" value="ECO:0007669"/>
    <property type="project" value="TreeGrafter"/>
</dbReference>
<dbReference type="InterPro" id="IPR018060">
    <property type="entry name" value="HTH_AraC"/>
</dbReference>
<dbReference type="RefSeq" id="WP_188026849.1">
    <property type="nucleotide sequence ID" value="NZ_JACHGR010000006.1"/>
</dbReference>
<dbReference type="InterPro" id="IPR009057">
    <property type="entry name" value="Homeodomain-like_sf"/>
</dbReference>
<dbReference type="PANTHER" id="PTHR47894:SF4">
    <property type="entry name" value="HTH-TYPE TRANSCRIPTIONAL REGULATOR GADX"/>
    <property type="match status" value="1"/>
</dbReference>
<evidence type="ECO:0000256" key="3">
    <source>
        <dbReference type="ARBA" id="ARBA00023163"/>
    </source>
</evidence>
<keyword evidence="6" id="KW-1185">Reference proteome</keyword>
<keyword evidence="2 5" id="KW-0238">DNA-binding</keyword>
<sequence>MKTVANILTQWKFKALANGGIDVAAMLHKCNISNYELNRANGRIPQVQHYSLMLETLKYNDAFLSRQISIDRFYQLFPDLFGLCLNESSAYKAIASFIKYRAIMGDCDICEMKSNHDEIMIEYRNEGPPQLGNGSAVGNFILFRNILREYLPDMSVQAGFVGNPVTSEKVVSDCFQSKCLFNQSTNFLLIGSQSLHERNVFFNERLHRLQKDTAESVCSELKQSKSFSHTITELIESIINSNTAEGDKTIFDDVCNTLKQSRWTINRRLREENTCFTDLLKRVRFNVACRLLAETDKSIQEISDSMFFSSPAIFSRFFSLHANMSPVKYRNRK</sequence>
<evidence type="ECO:0000256" key="2">
    <source>
        <dbReference type="ARBA" id="ARBA00023125"/>
    </source>
</evidence>
<name>A0A841GAN2_9GAMM</name>
<proteinExistence type="predicted"/>
<dbReference type="GO" id="GO:0005829">
    <property type="term" value="C:cytosol"/>
    <property type="evidence" value="ECO:0007669"/>
    <property type="project" value="TreeGrafter"/>
</dbReference>
<feature type="domain" description="HTH araC/xylS-type" evidence="4">
    <location>
        <begin position="233"/>
        <end position="332"/>
    </location>
</feature>
<dbReference type="PROSITE" id="PS01124">
    <property type="entry name" value="HTH_ARAC_FAMILY_2"/>
    <property type="match status" value="1"/>
</dbReference>
<evidence type="ECO:0000256" key="1">
    <source>
        <dbReference type="ARBA" id="ARBA00023015"/>
    </source>
</evidence>
<comment type="caution">
    <text evidence="5">The sequence shown here is derived from an EMBL/GenBank/DDBJ whole genome shotgun (WGS) entry which is preliminary data.</text>
</comment>
<dbReference type="Gene3D" id="1.10.10.60">
    <property type="entry name" value="Homeodomain-like"/>
    <property type="match status" value="1"/>
</dbReference>
<accession>A0A841GAN2</accession>
<dbReference type="Proteomes" id="UP000585721">
    <property type="component" value="Unassembled WGS sequence"/>
</dbReference>
<protein>
    <submittedName>
        <fullName evidence="5">AraC-like DNA-binding protein</fullName>
    </submittedName>
</protein>